<dbReference type="PANTHER" id="PTHR46577">
    <property type="entry name" value="HTH-TYPE TRANSCRIPTIONAL REGULATORY PROTEIN GABR"/>
    <property type="match status" value="1"/>
</dbReference>
<evidence type="ECO:0000259" key="6">
    <source>
        <dbReference type="PROSITE" id="PS50949"/>
    </source>
</evidence>
<dbReference type="InterPro" id="IPR036390">
    <property type="entry name" value="WH_DNA-bd_sf"/>
</dbReference>
<dbReference type="OrthoDB" id="9802328at2"/>
<evidence type="ECO:0000256" key="5">
    <source>
        <dbReference type="ARBA" id="ARBA00023163"/>
    </source>
</evidence>
<dbReference type="eggNOG" id="COG1167">
    <property type="taxonomic scope" value="Bacteria"/>
</dbReference>
<dbReference type="InterPro" id="IPR015421">
    <property type="entry name" value="PyrdxlP-dep_Trfase_major"/>
</dbReference>
<evidence type="ECO:0000313" key="8">
    <source>
        <dbReference type="Proteomes" id="UP000000430"/>
    </source>
</evidence>
<dbReference type="Gene3D" id="3.40.640.10">
    <property type="entry name" value="Type I PLP-dependent aspartate aminotransferase-like (Major domain)"/>
    <property type="match status" value="1"/>
</dbReference>
<dbReference type="InterPro" id="IPR036388">
    <property type="entry name" value="WH-like_DNA-bd_sf"/>
</dbReference>
<dbReference type="GO" id="GO:0003700">
    <property type="term" value="F:DNA-binding transcription factor activity"/>
    <property type="evidence" value="ECO:0007669"/>
    <property type="project" value="InterPro"/>
</dbReference>
<dbReference type="InterPro" id="IPR051446">
    <property type="entry name" value="HTH_trans_reg/aminotransferase"/>
</dbReference>
<comment type="similarity">
    <text evidence="1">In the C-terminal section; belongs to the class-I pyridoxal-phosphate-dependent aminotransferase family.</text>
</comment>
<dbReference type="SUPFAM" id="SSF53383">
    <property type="entry name" value="PLP-dependent transferases"/>
    <property type="match status" value="1"/>
</dbReference>
<dbReference type="HOGENOM" id="CLU_017584_0_0_6"/>
<dbReference type="SMART" id="SM00345">
    <property type="entry name" value="HTH_GNTR"/>
    <property type="match status" value="1"/>
</dbReference>
<dbReference type="InterPro" id="IPR015422">
    <property type="entry name" value="PyrdxlP-dep_Trfase_small"/>
</dbReference>
<dbReference type="CDD" id="cd07377">
    <property type="entry name" value="WHTH_GntR"/>
    <property type="match status" value="1"/>
</dbReference>
<accession>Q6FB37</accession>
<organism evidence="7 8">
    <name type="scientific">Acinetobacter baylyi (strain ATCC 33305 / BD413 / ADP1)</name>
    <dbReference type="NCBI Taxonomy" id="62977"/>
    <lineage>
        <taxon>Bacteria</taxon>
        <taxon>Pseudomonadati</taxon>
        <taxon>Pseudomonadota</taxon>
        <taxon>Gammaproteobacteria</taxon>
        <taxon>Moraxellales</taxon>
        <taxon>Moraxellaceae</taxon>
        <taxon>Acinetobacter</taxon>
    </lineage>
</organism>
<keyword evidence="4" id="KW-0238">DNA-binding</keyword>
<dbReference type="InterPro" id="IPR000524">
    <property type="entry name" value="Tscrpt_reg_HTH_GntR"/>
</dbReference>
<dbReference type="KEGG" id="aci:ACIAD1897"/>
<dbReference type="Gene3D" id="3.90.1150.10">
    <property type="entry name" value="Aspartate Aminotransferase, domain 1"/>
    <property type="match status" value="1"/>
</dbReference>
<dbReference type="GeneID" id="45234267"/>
<evidence type="ECO:0000256" key="3">
    <source>
        <dbReference type="ARBA" id="ARBA00023015"/>
    </source>
</evidence>
<dbReference type="Gene3D" id="1.10.10.10">
    <property type="entry name" value="Winged helix-like DNA-binding domain superfamily/Winged helix DNA-binding domain"/>
    <property type="match status" value="1"/>
</dbReference>
<dbReference type="BioCyc" id="ASP62977:ACIAD_RS08740-MONOMER"/>
<evidence type="ECO:0000256" key="4">
    <source>
        <dbReference type="ARBA" id="ARBA00023125"/>
    </source>
</evidence>
<dbReference type="InterPro" id="IPR015424">
    <property type="entry name" value="PyrdxlP-dep_Trfase"/>
</dbReference>
<keyword evidence="3" id="KW-0805">Transcription regulation</keyword>
<dbReference type="PROSITE" id="PS50949">
    <property type="entry name" value="HTH_GNTR"/>
    <property type="match status" value="1"/>
</dbReference>
<proteinExistence type="inferred from homology"/>
<keyword evidence="2" id="KW-0663">Pyridoxal phosphate</keyword>
<dbReference type="Pfam" id="PF00155">
    <property type="entry name" value="Aminotran_1_2"/>
    <property type="match status" value="1"/>
</dbReference>
<dbReference type="Proteomes" id="UP000000430">
    <property type="component" value="Chromosome"/>
</dbReference>
<keyword evidence="5" id="KW-0804">Transcription</keyword>
<dbReference type="AlphaFoldDB" id="Q6FB37"/>
<dbReference type="CDD" id="cd00609">
    <property type="entry name" value="AAT_like"/>
    <property type="match status" value="1"/>
</dbReference>
<dbReference type="RefSeq" id="WP_004927088.1">
    <property type="nucleotide sequence ID" value="NC_005966.1"/>
</dbReference>
<dbReference type="GO" id="GO:0003677">
    <property type="term" value="F:DNA binding"/>
    <property type="evidence" value="ECO:0007669"/>
    <property type="project" value="UniProtKB-KW"/>
</dbReference>
<feature type="domain" description="HTH gntR-type" evidence="6">
    <location>
        <begin position="1"/>
        <end position="69"/>
    </location>
</feature>
<dbReference type="Pfam" id="PF00392">
    <property type="entry name" value="GntR"/>
    <property type="match status" value="1"/>
</dbReference>
<evidence type="ECO:0000256" key="1">
    <source>
        <dbReference type="ARBA" id="ARBA00005384"/>
    </source>
</evidence>
<evidence type="ECO:0000313" key="7">
    <source>
        <dbReference type="EMBL" id="CAG68726.1"/>
    </source>
</evidence>
<name>Q6FB37_ACIAD</name>
<evidence type="ECO:0000256" key="2">
    <source>
        <dbReference type="ARBA" id="ARBA00022898"/>
    </source>
</evidence>
<dbReference type="PANTHER" id="PTHR46577:SF2">
    <property type="entry name" value="TRANSCRIPTIONAL REGULATORY PROTEIN"/>
    <property type="match status" value="1"/>
</dbReference>
<sequence length="466" mass="52790">MTKIEQVIHYVDQQLKSRRLTPGMRLPSVRSLAKQLNFSVSTVVNAYERMLSMGLIESRAGSGFFVCAPLEPLILSHIEPIQDQNLDPLKISRQLLEASSFLIKAGCGWLPDDWMPHEALRKAIRDTSKDSVFELMNYSSPLGLSSLRELLARRLHTKDINVTPEQILLTDSGSYSIDLICRFLLKPGDTVLLDDPCYFNFRALLKVHQVKVISVRYTPDGPDIEAFKQAIIEHHPRLYITNSGIHNPTGATLSQSKAHQLVSLIEHANMVVVEDDIFSDFETSASPRLSALDGLKNSIYIGSFSKTLSASLRCGYIVTKSEWIDYLIDLKVATSFSHNNFSAHVLYKILTHGGYRKHIEQLKIRLADAMIISIHRLEKIRIQPWIRPKAGIFLWCELPTDINIQKLMSYCTEKGVILALGNSFGEAHTFQNFLRFNIAQCMHPDFFNILEDAMQYASMNRPLNSL</sequence>
<gene>
    <name evidence="7" type="ordered locus">ACIAD1897</name>
</gene>
<dbReference type="SUPFAM" id="SSF46785">
    <property type="entry name" value="Winged helix' DNA-binding domain"/>
    <property type="match status" value="1"/>
</dbReference>
<dbReference type="GO" id="GO:0030170">
    <property type="term" value="F:pyridoxal phosphate binding"/>
    <property type="evidence" value="ECO:0007669"/>
    <property type="project" value="InterPro"/>
</dbReference>
<protein>
    <submittedName>
        <fullName evidence="7">Putative transcriptional regulator (GntR family)</fullName>
    </submittedName>
</protein>
<dbReference type="EMBL" id="CR543861">
    <property type="protein sequence ID" value="CAG68726.1"/>
    <property type="molecule type" value="Genomic_DNA"/>
</dbReference>
<reference evidence="7 8" key="1">
    <citation type="journal article" date="2004" name="Nucleic Acids Res.">
        <title>Unique features revealed by the genome sequence of Acinetobacter sp. ADP1, a versatile and naturally transformation competent bacterium.</title>
        <authorList>
            <person name="Barbe V."/>
            <person name="Vallenet D."/>
            <person name="Fonknechten N."/>
            <person name="Kreimeyer A."/>
            <person name="Oztas S."/>
            <person name="Labarre L."/>
            <person name="Cruveiller S."/>
            <person name="Robert C."/>
            <person name="Duprat S."/>
            <person name="Wincker P."/>
            <person name="Ornston L.N."/>
            <person name="Weissenbach J."/>
            <person name="Marliere P."/>
            <person name="Cohen G.N."/>
            <person name="Medigue C."/>
        </authorList>
    </citation>
    <scope>NUCLEOTIDE SEQUENCE [LARGE SCALE GENOMIC DNA]</scope>
    <source>
        <strain evidence="8">ATCC 33305 / BD413 / ADP1</strain>
    </source>
</reference>
<dbReference type="InterPro" id="IPR004839">
    <property type="entry name" value="Aminotransferase_I/II_large"/>
</dbReference>